<dbReference type="InterPro" id="IPR018490">
    <property type="entry name" value="cNMP-bd_dom_sf"/>
</dbReference>
<evidence type="ECO:0000313" key="6">
    <source>
        <dbReference type="Proteomes" id="UP000276254"/>
    </source>
</evidence>
<protein>
    <submittedName>
        <fullName evidence="5">Crp/Fnr family transcriptional regulator</fullName>
    </submittedName>
</protein>
<proteinExistence type="predicted"/>
<organism evidence="5 6">
    <name type="scientific">Sphingomonas paeninsulae</name>
    <dbReference type="NCBI Taxonomy" id="2319844"/>
    <lineage>
        <taxon>Bacteria</taxon>
        <taxon>Pseudomonadati</taxon>
        <taxon>Pseudomonadota</taxon>
        <taxon>Alphaproteobacteria</taxon>
        <taxon>Sphingomonadales</taxon>
        <taxon>Sphingomonadaceae</taxon>
        <taxon>Sphingomonas</taxon>
    </lineage>
</organism>
<gene>
    <name evidence="5" type="ORF">D3Y57_02985</name>
</gene>
<dbReference type="SUPFAM" id="SSF46785">
    <property type="entry name" value="Winged helix' DNA-binding domain"/>
    <property type="match status" value="1"/>
</dbReference>
<dbReference type="KEGG" id="spha:D3Y57_02985"/>
<evidence type="ECO:0000259" key="4">
    <source>
        <dbReference type="PROSITE" id="PS51063"/>
    </source>
</evidence>
<keyword evidence="2" id="KW-0238">DNA-binding</keyword>
<name>A0A494TIQ4_SPHPE</name>
<keyword evidence="6" id="KW-1185">Reference proteome</keyword>
<dbReference type="EMBL" id="CP032828">
    <property type="protein sequence ID" value="AYJ85025.1"/>
    <property type="molecule type" value="Genomic_DNA"/>
</dbReference>
<dbReference type="SMART" id="SM00419">
    <property type="entry name" value="HTH_CRP"/>
    <property type="match status" value="1"/>
</dbReference>
<evidence type="ECO:0000256" key="2">
    <source>
        <dbReference type="ARBA" id="ARBA00023125"/>
    </source>
</evidence>
<evidence type="ECO:0000256" key="3">
    <source>
        <dbReference type="ARBA" id="ARBA00023163"/>
    </source>
</evidence>
<dbReference type="InterPro" id="IPR014710">
    <property type="entry name" value="RmlC-like_jellyroll"/>
</dbReference>
<geneLocation type="plasmid" evidence="5">
    <name>unnamed1</name>
</geneLocation>
<dbReference type="Gene3D" id="2.60.120.10">
    <property type="entry name" value="Jelly Rolls"/>
    <property type="match status" value="1"/>
</dbReference>
<dbReference type="InterPro" id="IPR036390">
    <property type="entry name" value="WH_DNA-bd_sf"/>
</dbReference>
<dbReference type="Proteomes" id="UP000276254">
    <property type="component" value="Plasmid unnamed1"/>
</dbReference>
<keyword evidence="5" id="KW-0614">Plasmid</keyword>
<dbReference type="AlphaFoldDB" id="A0A494TIQ4"/>
<dbReference type="OrthoDB" id="6155297at2"/>
<dbReference type="GO" id="GO:0003677">
    <property type="term" value="F:DNA binding"/>
    <property type="evidence" value="ECO:0007669"/>
    <property type="project" value="UniProtKB-KW"/>
</dbReference>
<keyword evidence="3" id="KW-0804">Transcription</keyword>
<evidence type="ECO:0000313" key="5">
    <source>
        <dbReference type="EMBL" id="AYJ85025.1"/>
    </source>
</evidence>
<dbReference type="GO" id="GO:0006355">
    <property type="term" value="P:regulation of DNA-templated transcription"/>
    <property type="evidence" value="ECO:0007669"/>
    <property type="project" value="InterPro"/>
</dbReference>
<dbReference type="Pfam" id="PF13545">
    <property type="entry name" value="HTH_Crp_2"/>
    <property type="match status" value="1"/>
</dbReference>
<sequence>MQHEFDFDGADEQGSEISTVHQFALKPFLARLLRHSRLSLEEHTAILNLKGRVARANIHHDIVSSGRAISHACLIVQGVVGRFDQIADGHRQITALHLPGDICNLHSVVWPDAWLGLEALSATTVLLIPIVELRALAAIHPAIALAFWLDTTVDASICAKWVSKLGRGDARGRLAHLLCELGVRMEQAGLATRTEFPSMIAQAQIADALGLSIVHVNRTMQSLKRDGLIRKRGHMILVDDWERLSTIAEFDPHFLLIAVSDETGKSEKVTPR</sequence>
<reference evidence="5 6" key="1">
    <citation type="submission" date="2018-09" db="EMBL/GenBank/DDBJ databases">
        <title>Sphingomonas peninsula sp. nov., isolated from fildes peninsula, Antarctic soil.</title>
        <authorList>
            <person name="Yingchao G."/>
        </authorList>
    </citation>
    <scope>NUCLEOTIDE SEQUENCE [LARGE SCALE GENOMIC DNA]</scope>
    <source>
        <strain evidence="5 6">YZ-8</strain>
        <plasmid evidence="5 6">unnamed1</plasmid>
    </source>
</reference>
<keyword evidence="1" id="KW-0805">Transcription regulation</keyword>
<dbReference type="InterPro" id="IPR036388">
    <property type="entry name" value="WH-like_DNA-bd_sf"/>
</dbReference>
<dbReference type="SUPFAM" id="SSF51206">
    <property type="entry name" value="cAMP-binding domain-like"/>
    <property type="match status" value="1"/>
</dbReference>
<dbReference type="Gene3D" id="1.10.10.10">
    <property type="entry name" value="Winged helix-like DNA-binding domain superfamily/Winged helix DNA-binding domain"/>
    <property type="match status" value="1"/>
</dbReference>
<dbReference type="PROSITE" id="PS51063">
    <property type="entry name" value="HTH_CRP_2"/>
    <property type="match status" value="1"/>
</dbReference>
<evidence type="ECO:0000256" key="1">
    <source>
        <dbReference type="ARBA" id="ARBA00023015"/>
    </source>
</evidence>
<dbReference type="InterPro" id="IPR012318">
    <property type="entry name" value="HTH_CRP"/>
</dbReference>
<accession>A0A494TIQ4</accession>
<feature type="domain" description="HTH crp-type" evidence="4">
    <location>
        <begin position="168"/>
        <end position="242"/>
    </location>
</feature>